<evidence type="ECO:0000313" key="4">
    <source>
        <dbReference type="Proteomes" id="UP000199076"/>
    </source>
</evidence>
<evidence type="ECO:0000256" key="1">
    <source>
        <dbReference type="ARBA" id="ARBA00006484"/>
    </source>
</evidence>
<dbReference type="RefSeq" id="WP_092693597.1">
    <property type="nucleotide sequence ID" value="NZ_FNBK01000011.1"/>
</dbReference>
<reference evidence="4" key="1">
    <citation type="submission" date="2016-10" db="EMBL/GenBank/DDBJ databases">
        <authorList>
            <person name="Varghese N."/>
            <person name="Submissions S."/>
        </authorList>
    </citation>
    <scope>NUCLEOTIDE SEQUENCE [LARGE SCALE GENOMIC DNA]</scope>
    <source>
        <strain evidence="4">IBRC-M 10760</strain>
    </source>
</reference>
<dbReference type="NCBIfam" id="NF005559">
    <property type="entry name" value="PRK07231.1"/>
    <property type="match status" value="1"/>
</dbReference>
<keyword evidence="4" id="KW-1185">Reference proteome</keyword>
<dbReference type="InterPro" id="IPR050259">
    <property type="entry name" value="SDR"/>
</dbReference>
<name>A0A1G7PWZ2_9EURY</name>
<sequence length="265" mass="27677">MHEADFGVAGETAIVTGASQGIGRSIAETLAAGGANVGICSREMDRVGPVADEINDSDADGEALAVECNVREREQMEAFVAEVVDEFGGLDVVVNNAGGEFVAPFEDISPNGFDSILDLNVMGTVHGMQVAGEHMREDGGGKIVNMASVNGQHPAPNESHYATAKAGIIQLTETVATEWADDGIRVNCVAPGLIQTPGVAETLGIDSEDMPPREQTDRRIGYGEDIADVVQFLVSPAAAFMTGETVTVKGVPRPGNSMQHDLGLQ</sequence>
<dbReference type="FunFam" id="3.40.50.720:FF:000084">
    <property type="entry name" value="Short-chain dehydrogenase reductase"/>
    <property type="match status" value="1"/>
</dbReference>
<comment type="similarity">
    <text evidence="1 2">Belongs to the short-chain dehydrogenases/reductases (SDR) family.</text>
</comment>
<dbReference type="PRINTS" id="PR00081">
    <property type="entry name" value="GDHRDH"/>
</dbReference>
<dbReference type="STRING" id="660518.SAMN05216218_11157"/>
<dbReference type="InterPro" id="IPR036291">
    <property type="entry name" value="NAD(P)-bd_dom_sf"/>
</dbReference>
<proteinExistence type="inferred from homology"/>
<dbReference type="AlphaFoldDB" id="A0A1G7PWZ2"/>
<dbReference type="Gene3D" id="3.40.50.720">
    <property type="entry name" value="NAD(P)-binding Rossmann-like Domain"/>
    <property type="match status" value="1"/>
</dbReference>
<dbReference type="PANTHER" id="PTHR42879">
    <property type="entry name" value="3-OXOACYL-(ACYL-CARRIER-PROTEIN) REDUCTASE"/>
    <property type="match status" value="1"/>
</dbReference>
<accession>A0A1G7PWZ2</accession>
<evidence type="ECO:0000256" key="2">
    <source>
        <dbReference type="RuleBase" id="RU000363"/>
    </source>
</evidence>
<dbReference type="Pfam" id="PF00106">
    <property type="entry name" value="adh_short"/>
    <property type="match status" value="1"/>
</dbReference>
<dbReference type="PRINTS" id="PR00080">
    <property type="entry name" value="SDRFAMILY"/>
</dbReference>
<dbReference type="EMBL" id="FNBK01000011">
    <property type="protein sequence ID" value="SDF90764.1"/>
    <property type="molecule type" value="Genomic_DNA"/>
</dbReference>
<dbReference type="PANTHER" id="PTHR42879:SF2">
    <property type="entry name" value="3-OXOACYL-[ACYL-CARRIER-PROTEIN] REDUCTASE FABG"/>
    <property type="match status" value="1"/>
</dbReference>
<dbReference type="PROSITE" id="PS00061">
    <property type="entry name" value="ADH_SHORT"/>
    <property type="match status" value="1"/>
</dbReference>
<dbReference type="SUPFAM" id="SSF51735">
    <property type="entry name" value="NAD(P)-binding Rossmann-fold domains"/>
    <property type="match status" value="1"/>
</dbReference>
<dbReference type="Proteomes" id="UP000199076">
    <property type="component" value="Unassembled WGS sequence"/>
</dbReference>
<dbReference type="InterPro" id="IPR002347">
    <property type="entry name" value="SDR_fam"/>
</dbReference>
<protein>
    <submittedName>
        <fullName evidence="3">NAD(P)-dependent dehydrogenase, short-chain alcohol dehydrogenase family</fullName>
    </submittedName>
</protein>
<dbReference type="OrthoDB" id="194879at2157"/>
<dbReference type="GO" id="GO:0032787">
    <property type="term" value="P:monocarboxylic acid metabolic process"/>
    <property type="evidence" value="ECO:0007669"/>
    <property type="project" value="UniProtKB-ARBA"/>
</dbReference>
<organism evidence="3 4">
    <name type="scientific">Halorientalis regularis</name>
    <dbReference type="NCBI Taxonomy" id="660518"/>
    <lineage>
        <taxon>Archaea</taxon>
        <taxon>Methanobacteriati</taxon>
        <taxon>Methanobacteriota</taxon>
        <taxon>Stenosarchaea group</taxon>
        <taxon>Halobacteria</taxon>
        <taxon>Halobacteriales</taxon>
        <taxon>Haloarculaceae</taxon>
        <taxon>Halorientalis</taxon>
    </lineage>
</organism>
<evidence type="ECO:0000313" key="3">
    <source>
        <dbReference type="EMBL" id="SDF90764.1"/>
    </source>
</evidence>
<gene>
    <name evidence="3" type="ORF">SAMN05216218_11157</name>
</gene>
<dbReference type="InterPro" id="IPR020904">
    <property type="entry name" value="Sc_DH/Rdtase_CS"/>
</dbReference>